<dbReference type="PRINTS" id="PR00738">
    <property type="entry name" value="GLHYDRLASE20"/>
</dbReference>
<keyword evidence="4 7" id="KW-0378">Hydrolase</keyword>
<dbReference type="GO" id="GO:0030203">
    <property type="term" value="P:glycosaminoglycan metabolic process"/>
    <property type="evidence" value="ECO:0000318"/>
    <property type="project" value="GO_Central"/>
</dbReference>
<dbReference type="InterPro" id="IPR017853">
    <property type="entry name" value="GH"/>
</dbReference>
<dbReference type="EC" id="3.2.1.52" evidence="7"/>
<comment type="catalytic activity">
    <reaction evidence="1 7">
        <text>Hydrolysis of terminal non-reducing N-acetyl-D-hexosamine residues in N-acetyl-beta-D-hexosaminides.</text>
        <dbReference type="EC" id="3.2.1.52"/>
    </reaction>
</comment>
<evidence type="ECO:0000256" key="3">
    <source>
        <dbReference type="ARBA" id="ARBA00022729"/>
    </source>
</evidence>
<dbReference type="SUPFAM" id="SSF51445">
    <property type="entry name" value="(Trans)glycosidases"/>
    <property type="match status" value="1"/>
</dbReference>
<dbReference type="Gene3D" id="3.30.379.10">
    <property type="entry name" value="Chitobiase/beta-hexosaminidase domain 2-like"/>
    <property type="match status" value="1"/>
</dbReference>
<dbReference type="GO" id="GO:0005975">
    <property type="term" value="P:carbohydrate metabolic process"/>
    <property type="evidence" value="ECO:0007669"/>
    <property type="project" value="InterPro"/>
</dbReference>
<accession>D6WA88</accession>
<keyword evidence="5" id="KW-0325">Glycoprotein</keyword>
<feature type="domain" description="Glycoside hydrolase family 20 catalytic" evidence="10">
    <location>
        <begin position="234"/>
        <end position="558"/>
    </location>
</feature>
<evidence type="ECO:0000259" key="10">
    <source>
        <dbReference type="Pfam" id="PF00728"/>
    </source>
</evidence>
<reference evidence="12 13" key="2">
    <citation type="journal article" date="2010" name="Nucleic Acids Res.">
        <title>BeetleBase in 2010: revisions to provide comprehensive genomic information for Tribolium castaneum.</title>
        <authorList>
            <person name="Kim H.S."/>
            <person name="Murphy T."/>
            <person name="Xia J."/>
            <person name="Caragea D."/>
            <person name="Park Y."/>
            <person name="Beeman R.W."/>
            <person name="Lorenzen M.D."/>
            <person name="Butcher S."/>
            <person name="Manak J.R."/>
            <person name="Brown S.J."/>
        </authorList>
    </citation>
    <scope>GENOME REANNOTATION</scope>
    <source>
        <strain evidence="12 13">Georgia GA2</strain>
    </source>
</reference>
<dbReference type="EMBL" id="KQ971312">
    <property type="protein sequence ID" value="EEZ98597.1"/>
    <property type="molecule type" value="Genomic_DNA"/>
</dbReference>
<keyword evidence="9" id="KW-0812">Transmembrane</keyword>
<dbReference type="FunFam" id="3.20.20.80:FF:000063">
    <property type="entry name" value="Beta-hexosaminidase"/>
    <property type="match status" value="1"/>
</dbReference>
<keyword evidence="9" id="KW-1133">Transmembrane helix</keyword>
<dbReference type="Pfam" id="PF14845">
    <property type="entry name" value="Glycohydro_20b2"/>
    <property type="match status" value="1"/>
</dbReference>
<protein>
    <recommendedName>
        <fullName evidence="7">Beta-hexosaminidase</fullName>
        <ecNumber evidence="7">3.2.1.52</ecNumber>
    </recommendedName>
</protein>
<dbReference type="PANTHER" id="PTHR22600">
    <property type="entry name" value="BETA-HEXOSAMINIDASE"/>
    <property type="match status" value="1"/>
</dbReference>
<dbReference type="InterPro" id="IPR025705">
    <property type="entry name" value="Beta_hexosaminidase_sua/sub"/>
</dbReference>
<dbReference type="SUPFAM" id="SSF55545">
    <property type="entry name" value="beta-N-acetylhexosaminidase-like domain"/>
    <property type="match status" value="1"/>
</dbReference>
<evidence type="ECO:0000259" key="11">
    <source>
        <dbReference type="Pfam" id="PF14845"/>
    </source>
</evidence>
<dbReference type="AlphaFoldDB" id="D6WA88"/>
<dbReference type="eggNOG" id="KOG2499">
    <property type="taxonomic scope" value="Eukaryota"/>
</dbReference>
<keyword evidence="3" id="KW-0732">Signal</keyword>
<keyword evidence="13" id="KW-1185">Reference proteome</keyword>
<dbReference type="PANTHER" id="PTHR22600:SF3">
    <property type="entry name" value="BETA-HEXOSAMINIDASE FDL-RELATED"/>
    <property type="match status" value="1"/>
</dbReference>
<gene>
    <name evidence="12" type="primary">AUGUSTUS-3.0.2_01116</name>
    <name evidence="12" type="ORF">TcasGA2_TC001116</name>
</gene>
<dbReference type="OMA" id="YSWVPKL"/>
<keyword evidence="6 7" id="KW-0326">Glycosidase</keyword>
<evidence type="ECO:0000313" key="12">
    <source>
        <dbReference type="EMBL" id="EEZ98597.1"/>
    </source>
</evidence>
<dbReference type="PIRSF" id="PIRSF001093">
    <property type="entry name" value="B-hxosamndse_ab_euk"/>
    <property type="match status" value="1"/>
</dbReference>
<reference evidence="12 13" key="1">
    <citation type="journal article" date="2008" name="Nature">
        <title>The genome of the model beetle and pest Tribolium castaneum.</title>
        <authorList>
            <consortium name="Tribolium Genome Sequencing Consortium"/>
            <person name="Richards S."/>
            <person name="Gibbs R.A."/>
            <person name="Weinstock G.M."/>
            <person name="Brown S.J."/>
            <person name="Denell R."/>
            <person name="Beeman R.W."/>
            <person name="Gibbs R."/>
            <person name="Beeman R.W."/>
            <person name="Brown S.J."/>
            <person name="Bucher G."/>
            <person name="Friedrich M."/>
            <person name="Grimmelikhuijzen C.J."/>
            <person name="Klingler M."/>
            <person name="Lorenzen M."/>
            <person name="Richards S."/>
            <person name="Roth S."/>
            <person name="Schroder R."/>
            <person name="Tautz D."/>
            <person name="Zdobnov E.M."/>
            <person name="Muzny D."/>
            <person name="Gibbs R.A."/>
            <person name="Weinstock G.M."/>
            <person name="Attaway T."/>
            <person name="Bell S."/>
            <person name="Buhay C.J."/>
            <person name="Chandrabose M.N."/>
            <person name="Chavez D."/>
            <person name="Clerk-Blankenburg K.P."/>
            <person name="Cree A."/>
            <person name="Dao M."/>
            <person name="Davis C."/>
            <person name="Chacko J."/>
            <person name="Dinh H."/>
            <person name="Dugan-Rocha S."/>
            <person name="Fowler G."/>
            <person name="Garner T.T."/>
            <person name="Garnes J."/>
            <person name="Gnirke A."/>
            <person name="Hawes A."/>
            <person name="Hernandez J."/>
            <person name="Hines S."/>
            <person name="Holder M."/>
            <person name="Hume J."/>
            <person name="Jhangiani S.N."/>
            <person name="Joshi V."/>
            <person name="Khan Z.M."/>
            <person name="Jackson L."/>
            <person name="Kovar C."/>
            <person name="Kowis A."/>
            <person name="Lee S."/>
            <person name="Lewis L.R."/>
            <person name="Margolis J."/>
            <person name="Morgan M."/>
            <person name="Nazareth L.V."/>
            <person name="Nguyen N."/>
            <person name="Okwuonu G."/>
            <person name="Parker D."/>
            <person name="Richards S."/>
            <person name="Ruiz S.J."/>
            <person name="Santibanez J."/>
            <person name="Savard J."/>
            <person name="Scherer S.E."/>
            <person name="Schneider B."/>
            <person name="Sodergren E."/>
            <person name="Tautz D."/>
            <person name="Vattahil S."/>
            <person name="Villasana D."/>
            <person name="White C.S."/>
            <person name="Wright R."/>
            <person name="Park Y."/>
            <person name="Beeman R.W."/>
            <person name="Lord J."/>
            <person name="Oppert B."/>
            <person name="Lorenzen M."/>
            <person name="Brown S."/>
            <person name="Wang L."/>
            <person name="Savard J."/>
            <person name="Tautz D."/>
            <person name="Richards S."/>
            <person name="Weinstock G."/>
            <person name="Gibbs R.A."/>
            <person name="Liu Y."/>
            <person name="Worley K."/>
            <person name="Weinstock G."/>
            <person name="Elsik C.G."/>
            <person name="Reese J.T."/>
            <person name="Elhaik E."/>
            <person name="Landan G."/>
            <person name="Graur D."/>
            <person name="Arensburger P."/>
            <person name="Atkinson P."/>
            <person name="Beeman R.W."/>
            <person name="Beidler J."/>
            <person name="Brown S.J."/>
            <person name="Demuth J.P."/>
            <person name="Drury D.W."/>
            <person name="Du Y.Z."/>
            <person name="Fujiwara H."/>
            <person name="Lorenzen M."/>
            <person name="Maselli V."/>
            <person name="Osanai M."/>
            <person name="Park Y."/>
            <person name="Robertson H.M."/>
            <person name="Tu Z."/>
            <person name="Wang J.J."/>
            <person name="Wang S."/>
            <person name="Richards S."/>
            <person name="Song H."/>
            <person name="Zhang L."/>
            <person name="Sodergren E."/>
            <person name="Werner D."/>
            <person name="Stanke M."/>
            <person name="Morgenstern B."/>
            <person name="Solovyev V."/>
            <person name="Kosarev P."/>
            <person name="Brown G."/>
            <person name="Chen H.C."/>
            <person name="Ermolaeva O."/>
            <person name="Hlavina W."/>
            <person name="Kapustin Y."/>
            <person name="Kiryutin B."/>
            <person name="Kitts P."/>
            <person name="Maglott D."/>
            <person name="Pruitt K."/>
            <person name="Sapojnikov V."/>
            <person name="Souvorov A."/>
            <person name="Mackey A.J."/>
            <person name="Waterhouse R.M."/>
            <person name="Wyder S."/>
            <person name="Zdobnov E.M."/>
            <person name="Zdobnov E.M."/>
            <person name="Wyder S."/>
            <person name="Kriventseva E.V."/>
            <person name="Kadowaki T."/>
            <person name="Bork P."/>
            <person name="Aranda M."/>
            <person name="Bao R."/>
            <person name="Beermann A."/>
            <person name="Berns N."/>
            <person name="Bolognesi R."/>
            <person name="Bonneton F."/>
            <person name="Bopp D."/>
            <person name="Brown S.J."/>
            <person name="Bucher G."/>
            <person name="Butts T."/>
            <person name="Chaumot A."/>
            <person name="Denell R.E."/>
            <person name="Ferrier D.E."/>
            <person name="Friedrich M."/>
            <person name="Gordon C.M."/>
            <person name="Jindra M."/>
            <person name="Klingler M."/>
            <person name="Lan Q."/>
            <person name="Lattorff H.M."/>
            <person name="Laudet V."/>
            <person name="von Levetsow C."/>
            <person name="Liu Z."/>
            <person name="Lutz R."/>
            <person name="Lynch J.A."/>
            <person name="da Fonseca R.N."/>
            <person name="Posnien N."/>
            <person name="Reuter R."/>
            <person name="Roth S."/>
            <person name="Savard J."/>
            <person name="Schinko J.B."/>
            <person name="Schmitt C."/>
            <person name="Schoppmeier M."/>
            <person name="Schroder R."/>
            <person name="Shippy T.D."/>
            <person name="Simonnet F."/>
            <person name="Marques-Souza H."/>
            <person name="Tautz D."/>
            <person name="Tomoyasu Y."/>
            <person name="Trauner J."/>
            <person name="Van der Zee M."/>
            <person name="Vervoort M."/>
            <person name="Wittkopp N."/>
            <person name="Wimmer E.A."/>
            <person name="Yang X."/>
            <person name="Jones A.K."/>
            <person name="Sattelle D.B."/>
            <person name="Ebert P.R."/>
            <person name="Nelson D."/>
            <person name="Scott J.G."/>
            <person name="Beeman R.W."/>
            <person name="Muthukrishnan S."/>
            <person name="Kramer K.J."/>
            <person name="Arakane Y."/>
            <person name="Beeman R.W."/>
            <person name="Zhu Q."/>
            <person name="Hogenkamp D."/>
            <person name="Dixit R."/>
            <person name="Oppert B."/>
            <person name="Jiang H."/>
            <person name="Zou Z."/>
            <person name="Marshall J."/>
            <person name="Elpidina E."/>
            <person name="Vinokurov K."/>
            <person name="Oppert C."/>
            <person name="Zou Z."/>
            <person name="Evans J."/>
            <person name="Lu Z."/>
            <person name="Zhao P."/>
            <person name="Sumathipala N."/>
            <person name="Altincicek B."/>
            <person name="Vilcinskas A."/>
            <person name="Williams M."/>
            <person name="Hultmark D."/>
            <person name="Hetru C."/>
            <person name="Jiang H."/>
            <person name="Grimmelikhuijzen C.J."/>
            <person name="Hauser F."/>
            <person name="Cazzamali G."/>
            <person name="Williamson M."/>
            <person name="Park Y."/>
            <person name="Li B."/>
            <person name="Tanaka Y."/>
            <person name="Predel R."/>
            <person name="Neupert S."/>
            <person name="Schachtner J."/>
            <person name="Verleyen P."/>
            <person name="Raible F."/>
            <person name="Bork P."/>
            <person name="Friedrich M."/>
            <person name="Walden K.K."/>
            <person name="Robertson H.M."/>
            <person name="Angeli S."/>
            <person name="Foret S."/>
            <person name="Bucher G."/>
            <person name="Schuetz S."/>
            <person name="Maleszka R."/>
            <person name="Wimmer E.A."/>
            <person name="Beeman R.W."/>
            <person name="Lorenzen M."/>
            <person name="Tomoyasu Y."/>
            <person name="Miller S.C."/>
            <person name="Grossmann D."/>
            <person name="Bucher G."/>
        </authorList>
    </citation>
    <scope>NUCLEOTIDE SEQUENCE [LARGE SCALE GENOMIC DNA]</scope>
    <source>
        <strain evidence="12 13">Georgia GA2</strain>
    </source>
</reference>
<evidence type="ECO:0000256" key="2">
    <source>
        <dbReference type="ARBA" id="ARBA00006285"/>
    </source>
</evidence>
<dbReference type="GO" id="GO:0016231">
    <property type="term" value="F:beta-N-acetylglucosaminidase activity"/>
    <property type="evidence" value="ECO:0000318"/>
    <property type="project" value="GO_Central"/>
</dbReference>
<evidence type="ECO:0000256" key="8">
    <source>
        <dbReference type="PIRSR" id="PIRSR001093-1"/>
    </source>
</evidence>
<feature type="domain" description="Beta-hexosaminidase eukaryotic type N-terminal" evidence="11">
    <location>
        <begin position="95"/>
        <end position="210"/>
    </location>
</feature>
<dbReference type="InterPro" id="IPR015883">
    <property type="entry name" value="Glyco_hydro_20_cat"/>
</dbReference>
<dbReference type="HOGENOM" id="CLU_007082_0_1_1"/>
<sequence length="600" mass="68575">MSKLNNRSKKILDISSTIMLVVFVVCCLLLMFSYTDNVSSTRTKYLRTNFPNFYNDFEVQRYTWKCENQKCVKYLVEDEETSLATCNMLCSEPAIWPKPVHIKLTNRESSIIDKTKISFNFSQGPVKIMLQNATDLFIKSLESLKPGNQSTPGIKLSINIILSDPNTNKLKLNTNESYELTVLKSDSLAVRLSAANFFGARHGLETLNQLIWFDEVVNELRILHGVEIRDYPKFPYRGVMIDTARNFFPVDLIRKVVDGMAMAKLNVLHLHLTDAVSFPIVLPKVQELARFGAYGPDMIYTPQDIRDLLQYSLVRGVRLLLEVDAPSHVNAGWSFLQEGANKFVICGESDIFNGHLNPDNDEVLQVLEDIYSDLLDLTDNNELFHLGSDEVNLTCWQDTKSANKIAMKLFWAQYTNKMIDRLKNANNNELPEHVIMWSSPLTESPYFEKLDVKVTVQLWLGDPSSVLSHGHRVIYSTVGHWYLDCGFGPWKPSMHGGVCDPYTPWHTFYDYRPWVQHGHQELVLGGEVCLWSEQVGPDSLETRIWPRSAAFAERIWSDPSAGDDYDIYTRLVSFSDRLKSRGIRTAAIWPLWCSQNPGKC</sequence>
<evidence type="ECO:0000256" key="1">
    <source>
        <dbReference type="ARBA" id="ARBA00001231"/>
    </source>
</evidence>
<evidence type="ECO:0000256" key="5">
    <source>
        <dbReference type="ARBA" id="ARBA00023180"/>
    </source>
</evidence>
<keyword evidence="9" id="KW-0472">Membrane</keyword>
<dbReference type="InterPro" id="IPR029018">
    <property type="entry name" value="Hex-like_dom2"/>
</dbReference>
<proteinExistence type="inferred from homology"/>
<comment type="similarity">
    <text evidence="2 7">Belongs to the glycosyl hydrolase 20 family.</text>
</comment>
<dbReference type="InterPro" id="IPR029019">
    <property type="entry name" value="HEX_eukaryotic_N"/>
</dbReference>
<evidence type="ECO:0000256" key="4">
    <source>
        <dbReference type="ARBA" id="ARBA00022801"/>
    </source>
</evidence>
<evidence type="ECO:0000313" key="13">
    <source>
        <dbReference type="Proteomes" id="UP000007266"/>
    </source>
</evidence>
<organism evidence="12 13">
    <name type="scientific">Tribolium castaneum</name>
    <name type="common">Red flour beetle</name>
    <dbReference type="NCBI Taxonomy" id="7070"/>
    <lineage>
        <taxon>Eukaryota</taxon>
        <taxon>Metazoa</taxon>
        <taxon>Ecdysozoa</taxon>
        <taxon>Arthropoda</taxon>
        <taxon>Hexapoda</taxon>
        <taxon>Insecta</taxon>
        <taxon>Pterygota</taxon>
        <taxon>Neoptera</taxon>
        <taxon>Endopterygota</taxon>
        <taxon>Coleoptera</taxon>
        <taxon>Polyphaga</taxon>
        <taxon>Cucujiformia</taxon>
        <taxon>Tenebrionidae</taxon>
        <taxon>Tenebrionidae incertae sedis</taxon>
        <taxon>Tribolium</taxon>
    </lineage>
</organism>
<feature type="active site" description="Proton donor" evidence="8">
    <location>
        <position position="390"/>
    </location>
</feature>
<dbReference type="Gene3D" id="3.20.20.80">
    <property type="entry name" value="Glycosidases"/>
    <property type="match status" value="1"/>
</dbReference>
<feature type="transmembrane region" description="Helical" evidence="9">
    <location>
        <begin position="12"/>
        <end position="34"/>
    </location>
</feature>
<name>D6WA88_TRICA</name>
<dbReference type="GO" id="GO:0005886">
    <property type="term" value="C:plasma membrane"/>
    <property type="evidence" value="ECO:0000318"/>
    <property type="project" value="GO_Central"/>
</dbReference>
<evidence type="ECO:0000256" key="7">
    <source>
        <dbReference type="PIRNR" id="PIRNR001093"/>
    </source>
</evidence>
<dbReference type="Pfam" id="PF00728">
    <property type="entry name" value="Glyco_hydro_20"/>
    <property type="match status" value="1"/>
</dbReference>
<dbReference type="STRING" id="7070.D6WA88"/>
<dbReference type="Proteomes" id="UP000007266">
    <property type="component" value="Linkage group 2"/>
</dbReference>
<evidence type="ECO:0000256" key="9">
    <source>
        <dbReference type="SAM" id="Phobius"/>
    </source>
</evidence>
<evidence type="ECO:0000256" key="6">
    <source>
        <dbReference type="ARBA" id="ARBA00023295"/>
    </source>
</evidence>
<dbReference type="PhylomeDB" id="D6WA88"/>